<dbReference type="SUPFAM" id="SSF53474">
    <property type="entry name" value="alpha/beta-Hydrolases"/>
    <property type="match status" value="1"/>
</dbReference>
<accession>A0ABZ0PMY6</accession>
<organism evidence="2 3">
    <name type="scientific">Sediminicoccus rosea</name>
    <dbReference type="NCBI Taxonomy" id="1225128"/>
    <lineage>
        <taxon>Bacteria</taxon>
        <taxon>Pseudomonadati</taxon>
        <taxon>Pseudomonadota</taxon>
        <taxon>Alphaproteobacteria</taxon>
        <taxon>Acetobacterales</taxon>
        <taxon>Roseomonadaceae</taxon>
        <taxon>Sediminicoccus</taxon>
    </lineage>
</organism>
<dbReference type="Proteomes" id="UP001305521">
    <property type="component" value="Chromosome"/>
</dbReference>
<gene>
    <name evidence="2" type="ORF">R9Z33_07315</name>
</gene>
<dbReference type="InterPro" id="IPR029058">
    <property type="entry name" value="AB_hydrolase_fold"/>
</dbReference>
<sequence>MMRMRRIGSWLWRWTRRLAYALVAVVLVIIAVRVVDSQMGPPLELWHTEIPDEPRAAQINQMDWAAYLAAERRVFAQVEREVTARIPPEARTPENRFFAESPIHPPRFAQDWNRSFVLEPTLEQFGGRARGAVVLIHGLTDAPYSLRHVAELYRAEGFVALGLRVPGHGTVPAGLTEAVWEDWTAATRMAMREARRRAGPDGVVHMVGYSNGGALSLKHAMDAVEDASLVRPDRVIVVSPMVGVSPFARFAGLAGLPAMLPRFAKAAWLSVLPEFNPFKYNSFPVNAAVQSFRLTQEVQGQVRRLSRAGRLDGLAPILAFQSLMDFTVSTRALVDDFFALLPANGSELVIFDRNRGTKLSFLLRPAFDPAVERIVPDPPRNWRLAIITNRDENSLEMVARVTPAGATEEEVIPLPGLLYPRDVYSLSHVALPFPESDSLYGLRPEPEGEFGVSLGATAIRGETGVLVMALDSLVRISWNPFFAHMAGRIREALPPR</sequence>
<proteinExistence type="predicted"/>
<dbReference type="EMBL" id="CP137852">
    <property type="protein sequence ID" value="WPB86678.1"/>
    <property type="molecule type" value="Genomic_DNA"/>
</dbReference>
<dbReference type="GO" id="GO:0016787">
    <property type="term" value="F:hydrolase activity"/>
    <property type="evidence" value="ECO:0007669"/>
    <property type="project" value="UniProtKB-KW"/>
</dbReference>
<keyword evidence="2" id="KW-0378">Hydrolase</keyword>
<feature type="domain" description="Serine aminopeptidase S33" evidence="1">
    <location>
        <begin position="128"/>
        <end position="351"/>
    </location>
</feature>
<evidence type="ECO:0000313" key="3">
    <source>
        <dbReference type="Proteomes" id="UP001305521"/>
    </source>
</evidence>
<evidence type="ECO:0000313" key="2">
    <source>
        <dbReference type="EMBL" id="WPB86678.1"/>
    </source>
</evidence>
<reference evidence="2 3" key="1">
    <citation type="submission" date="2023-11" db="EMBL/GenBank/DDBJ databases">
        <title>Arctic aerobic anoxygenic photoheterotroph Sediminicoccus rosea KRV36 adapts its photosynthesis to long days of polar summer.</title>
        <authorList>
            <person name="Tomasch J."/>
            <person name="Kopejtka K."/>
            <person name="Bily T."/>
            <person name="Gardiner A.T."/>
            <person name="Gardian Z."/>
            <person name="Shivaramu S."/>
            <person name="Koblizek M."/>
            <person name="Engelhardt F."/>
            <person name="Kaftan D."/>
        </authorList>
    </citation>
    <scope>NUCLEOTIDE SEQUENCE [LARGE SCALE GENOMIC DNA]</scope>
    <source>
        <strain evidence="2 3">R-30</strain>
    </source>
</reference>
<dbReference type="InterPro" id="IPR022742">
    <property type="entry name" value="Hydrolase_4"/>
</dbReference>
<protein>
    <submittedName>
        <fullName evidence="2">Alpha/beta hydrolase</fullName>
    </submittedName>
</protein>
<name>A0ABZ0PMY6_9PROT</name>
<dbReference type="RefSeq" id="WP_318650647.1">
    <property type="nucleotide sequence ID" value="NZ_CP137852.1"/>
</dbReference>
<evidence type="ECO:0000259" key="1">
    <source>
        <dbReference type="Pfam" id="PF12146"/>
    </source>
</evidence>
<keyword evidence="3" id="KW-1185">Reference proteome</keyword>
<dbReference type="Pfam" id="PF12146">
    <property type="entry name" value="Hydrolase_4"/>
    <property type="match status" value="1"/>
</dbReference>
<dbReference type="Gene3D" id="3.40.50.1820">
    <property type="entry name" value="alpha/beta hydrolase"/>
    <property type="match status" value="1"/>
</dbReference>